<evidence type="ECO:0000256" key="1">
    <source>
        <dbReference type="ARBA" id="ARBA00023125"/>
    </source>
</evidence>
<dbReference type="Proteomes" id="UP001500457">
    <property type="component" value="Unassembled WGS sequence"/>
</dbReference>
<comment type="caution">
    <text evidence="5">The sequence shown here is derived from an EMBL/GenBank/DDBJ whole genome shotgun (WGS) entry which is preliminary data.</text>
</comment>
<name>A0ABP9F832_9PSEU</name>
<keyword evidence="6" id="KW-1185">Reference proteome</keyword>
<dbReference type="InterPro" id="IPR024412">
    <property type="entry name" value="Lsr2_dim_dom"/>
</dbReference>
<evidence type="ECO:0000256" key="2">
    <source>
        <dbReference type="SAM" id="MobiDB-lite"/>
    </source>
</evidence>
<sequence length="121" mass="13307">MAQKTVVSLIDDLDGTEANETVEYGLDGVTYEIDLNDDNATKLRDALAPYVAAARRTSGKRSTVKDAVKKAVGGTPKRSREENQRIREWAKKQGLEVSERGRIPNEVAEAYDARQLSKSPG</sequence>
<feature type="domain" description="Lsr2 DNA-binding" evidence="4">
    <location>
        <begin position="79"/>
        <end position="113"/>
    </location>
</feature>
<keyword evidence="1" id="KW-0238">DNA-binding</keyword>
<dbReference type="RefSeq" id="WP_274235259.1">
    <property type="nucleotide sequence ID" value="NZ_BAABHQ010000028.1"/>
</dbReference>
<dbReference type="Pfam" id="PF11774">
    <property type="entry name" value="Lsr2"/>
    <property type="match status" value="1"/>
</dbReference>
<protein>
    <submittedName>
        <fullName evidence="5">Lsr2 family protein</fullName>
    </submittedName>
</protein>
<evidence type="ECO:0000313" key="5">
    <source>
        <dbReference type="EMBL" id="GAA4895603.1"/>
    </source>
</evidence>
<feature type="region of interest" description="Disordered" evidence="2">
    <location>
        <begin position="59"/>
        <end position="85"/>
    </location>
</feature>
<organism evidence="5 6">
    <name type="scientific">Actinomycetospora straminea</name>
    <dbReference type="NCBI Taxonomy" id="663607"/>
    <lineage>
        <taxon>Bacteria</taxon>
        <taxon>Bacillati</taxon>
        <taxon>Actinomycetota</taxon>
        <taxon>Actinomycetes</taxon>
        <taxon>Pseudonocardiales</taxon>
        <taxon>Pseudonocardiaceae</taxon>
        <taxon>Actinomycetospora</taxon>
    </lineage>
</organism>
<dbReference type="EMBL" id="BAABHQ010000028">
    <property type="protein sequence ID" value="GAA4895603.1"/>
    <property type="molecule type" value="Genomic_DNA"/>
</dbReference>
<feature type="domain" description="Lsr2 dimerization" evidence="3">
    <location>
        <begin position="1"/>
        <end position="57"/>
    </location>
</feature>
<accession>A0ABP9F832</accession>
<dbReference type="InterPro" id="IPR042261">
    <property type="entry name" value="Lsr2-like_dimerization"/>
</dbReference>
<evidence type="ECO:0000259" key="3">
    <source>
        <dbReference type="Pfam" id="PF11774"/>
    </source>
</evidence>
<dbReference type="Gene3D" id="3.30.60.230">
    <property type="entry name" value="Lsr2, dimerization domain"/>
    <property type="match status" value="1"/>
</dbReference>
<dbReference type="InterPro" id="IPR055370">
    <property type="entry name" value="Lsr2_DNA-bd"/>
</dbReference>
<gene>
    <name evidence="5" type="ORF">GCM10023203_57420</name>
</gene>
<reference evidence="6" key="1">
    <citation type="journal article" date="2019" name="Int. J. Syst. Evol. Microbiol.">
        <title>The Global Catalogue of Microorganisms (GCM) 10K type strain sequencing project: providing services to taxonomists for standard genome sequencing and annotation.</title>
        <authorList>
            <consortium name="The Broad Institute Genomics Platform"/>
            <consortium name="The Broad Institute Genome Sequencing Center for Infectious Disease"/>
            <person name="Wu L."/>
            <person name="Ma J."/>
        </authorList>
    </citation>
    <scope>NUCLEOTIDE SEQUENCE [LARGE SCALE GENOMIC DNA]</scope>
    <source>
        <strain evidence="6">JCM 17983</strain>
    </source>
</reference>
<dbReference type="Pfam" id="PF23359">
    <property type="entry name" value="Lsr2_DNA-bd"/>
    <property type="match status" value="1"/>
</dbReference>
<dbReference type="Gene3D" id="4.10.320.10">
    <property type="entry name" value="E3-binding domain"/>
    <property type="match status" value="1"/>
</dbReference>
<dbReference type="InterPro" id="IPR036625">
    <property type="entry name" value="E3-bd_dom_sf"/>
</dbReference>
<proteinExistence type="predicted"/>
<evidence type="ECO:0000313" key="6">
    <source>
        <dbReference type="Proteomes" id="UP001500457"/>
    </source>
</evidence>
<evidence type="ECO:0000259" key="4">
    <source>
        <dbReference type="Pfam" id="PF23359"/>
    </source>
</evidence>